<dbReference type="InterPro" id="IPR025406">
    <property type="entry name" value="DUF4132"/>
</dbReference>
<evidence type="ECO:0000313" key="3">
    <source>
        <dbReference type="Proteomes" id="UP000064967"/>
    </source>
</evidence>
<dbReference type="InterPro" id="IPR008893">
    <property type="entry name" value="WGR_domain"/>
</dbReference>
<dbReference type="InterPro" id="IPR049809">
    <property type="entry name" value="YehF/YfeS-like_WGR"/>
</dbReference>
<organism evidence="2 3">
    <name type="scientific">Labilithrix luteola</name>
    <dbReference type="NCBI Taxonomy" id="1391654"/>
    <lineage>
        <taxon>Bacteria</taxon>
        <taxon>Pseudomonadati</taxon>
        <taxon>Myxococcota</taxon>
        <taxon>Polyangia</taxon>
        <taxon>Polyangiales</taxon>
        <taxon>Labilitrichaceae</taxon>
        <taxon>Labilithrix</taxon>
    </lineage>
</organism>
<protein>
    <submittedName>
        <fullName evidence="2">Molybdate metabolism regulator</fullName>
    </submittedName>
</protein>
<proteinExistence type="predicted"/>
<dbReference type="PATRIC" id="fig|1391654.3.peg.11587"/>
<reference evidence="2 3" key="1">
    <citation type="submission" date="2015-08" db="EMBL/GenBank/DDBJ databases">
        <authorList>
            <person name="Babu N.S."/>
            <person name="Beckwith C.J."/>
            <person name="Beseler K.G."/>
            <person name="Brison A."/>
            <person name="Carone J.V."/>
            <person name="Caskin T.P."/>
            <person name="Diamond M."/>
            <person name="Durham M.E."/>
            <person name="Foxe J.M."/>
            <person name="Go M."/>
            <person name="Henderson B.A."/>
            <person name="Jones I.B."/>
            <person name="McGettigan J.A."/>
            <person name="Micheletti S.J."/>
            <person name="Nasrallah M.E."/>
            <person name="Ortiz D."/>
            <person name="Piller C.R."/>
            <person name="Privatt S.R."/>
            <person name="Schneider S.L."/>
            <person name="Sharp S."/>
            <person name="Smith T.C."/>
            <person name="Stanton J.D."/>
            <person name="Ullery H.E."/>
            <person name="Wilson R.J."/>
            <person name="Serrano M.G."/>
            <person name="Buck G."/>
            <person name="Lee V."/>
            <person name="Wang Y."/>
            <person name="Carvalho R."/>
            <person name="Voegtly L."/>
            <person name="Shi R."/>
            <person name="Duckworth R."/>
            <person name="Johnson A."/>
            <person name="Loviza R."/>
            <person name="Walstead R."/>
            <person name="Shah Z."/>
            <person name="Kiflezghi M."/>
            <person name="Wade K."/>
            <person name="Ball S.L."/>
            <person name="Bradley K.W."/>
            <person name="Asai D.J."/>
            <person name="Bowman C.A."/>
            <person name="Russell D.A."/>
            <person name="Pope W.H."/>
            <person name="Jacobs-Sera D."/>
            <person name="Hendrix R.W."/>
            <person name="Hatfull G.F."/>
        </authorList>
    </citation>
    <scope>NUCLEOTIDE SEQUENCE [LARGE SCALE GENOMIC DNA]</scope>
    <source>
        <strain evidence="2 3">DSM 27648</strain>
    </source>
</reference>
<dbReference type="SMART" id="SM00773">
    <property type="entry name" value="WGR"/>
    <property type="match status" value="1"/>
</dbReference>
<dbReference type="AlphaFoldDB" id="A0A0K1QG66"/>
<dbReference type="EMBL" id="CP012333">
    <property type="protein sequence ID" value="AKV04754.1"/>
    <property type="molecule type" value="Genomic_DNA"/>
</dbReference>
<dbReference type="OrthoDB" id="8859114at2"/>
<dbReference type="CDD" id="cd07996">
    <property type="entry name" value="WGR_MMR_like"/>
    <property type="match status" value="1"/>
</dbReference>
<dbReference type="Gene3D" id="2.20.140.10">
    <property type="entry name" value="WGR domain"/>
    <property type="match status" value="1"/>
</dbReference>
<dbReference type="STRING" id="1391654.AKJ09_11417"/>
<evidence type="ECO:0000313" key="2">
    <source>
        <dbReference type="EMBL" id="AKV04754.1"/>
    </source>
</evidence>
<dbReference type="RefSeq" id="WP_146655319.1">
    <property type="nucleotide sequence ID" value="NZ_CP012333.1"/>
</dbReference>
<dbReference type="SUPFAM" id="SSF142921">
    <property type="entry name" value="WGR domain-like"/>
    <property type="match status" value="1"/>
</dbReference>
<feature type="domain" description="WGR" evidence="1">
    <location>
        <begin position="1"/>
        <end position="81"/>
    </location>
</feature>
<dbReference type="Proteomes" id="UP000064967">
    <property type="component" value="Chromosome"/>
</dbReference>
<gene>
    <name evidence="2" type="ORF">AKJ09_11417</name>
</gene>
<keyword evidence="3" id="KW-1185">Reference proteome</keyword>
<sequence>MARYEFSEGSSNKFWEIVLSDTCFTTTFGRIGSSGQTSSKSFPTAAKAKLEHDKLVAEKVKKGYLLVGSACAPAVAPPSPAPAPPPPPPTPIAPVFEPPALVPAAAPHASGVILDWTPACAAAAEKQRKALAITPQPKGDAAALFAEVRQAFARNPKWSIDHGLVRASVYKEELTSIRRMLVTDAMPAKLEPNVAAGAYLLLQVSTNYHRRPGDSFRLPLETTMAFWAAHSGLPFALEAFLGTLGPMVTDSAHHADGVYAMWLTNTRKAALGTMFLHRPDRFLRALWLAASPEEQAAAREKAVALRAAGDLTQRSVLSSIFLDPDWIDADLRERVATGEQAYVNDMSLLNAGSLEALTAYFSTLGFEEAVLLAPYDGVRYLPRVTWTLLDRFREGGVPALAHWLARLFKDRTSSERWFILDGAHHLFDVLASVTNSPDVVEAAASILTNLGDEAIAKKSDPRPLAIETLLRSPGVALPVVQQAAKDRHTWAKNLLPQLERLTNTRAAGPTEEASPGELPEVLRTSATFKTPAFWKPEAFTVPQTHSGKAFPRSAIETLGALLAKGDADAIAHVKESGNPASLAAFAWDLFQSWLTHGAPAKEKWGFFALGLLGDDESARKLTPLIRAWPGESAHQRAVLGLDVLATIGSDVALMMLNGIVQKVKFKGLQERARDKMDEIAEKRGLTAEELADRLVPDLDLEDDGSKTLDFGPRSFRVGFDETLSPFVMDASGTRLKDLPKPNSKDDAALAGASVEAWKAMKKDARTLSALEILRLELAMSNERRWAAKDFEAFLVRHPLLVHLVRRLVWGTFDTDGKLTGTFRVAEDQTFADREDETFGLAADAIVGLPHRLVLSEADVSAWAKVLGDYDLAQPFQQLGRDVYVVGDADKKGAEFQRFVGREVETKKVIGLQSRGWRRGSAHDNGTVPYFYKPITRDLNAGIQIENGIYVGSMDYTDPTQTLGIVDFGPGEPDWGRVRSNAVPIATIPAVVLSEVIRDLESLGAAPTDAK</sequence>
<dbReference type="Pfam" id="PF05406">
    <property type="entry name" value="WGR"/>
    <property type="match status" value="1"/>
</dbReference>
<evidence type="ECO:0000259" key="1">
    <source>
        <dbReference type="PROSITE" id="PS51977"/>
    </source>
</evidence>
<accession>A0A0K1QG66</accession>
<dbReference type="Pfam" id="PF13569">
    <property type="entry name" value="DUF4132"/>
    <property type="match status" value="1"/>
</dbReference>
<name>A0A0K1QG66_9BACT</name>
<dbReference type="PROSITE" id="PS51977">
    <property type="entry name" value="WGR"/>
    <property type="match status" value="1"/>
</dbReference>
<dbReference type="InterPro" id="IPR036930">
    <property type="entry name" value="WGR_dom_sf"/>
</dbReference>
<dbReference type="KEGG" id="llu:AKJ09_11417"/>